<dbReference type="STRING" id="938405.SAMN02927895_03276"/>
<dbReference type="AlphaFoldDB" id="A0A1G6THS6"/>
<reference evidence="1 2" key="1">
    <citation type="submission" date="2016-10" db="EMBL/GenBank/DDBJ databases">
        <authorList>
            <person name="de Groot N.N."/>
        </authorList>
    </citation>
    <scope>NUCLEOTIDE SEQUENCE [LARGE SCALE GENOMIC DNA]</scope>
    <source>
        <strain evidence="1 2">CPCC 100156</strain>
    </source>
</reference>
<dbReference type="OrthoDB" id="6078279at2"/>
<dbReference type="Pfam" id="PF03500">
    <property type="entry name" value="Cellsynth_D"/>
    <property type="match status" value="1"/>
</dbReference>
<sequence length="173" mass="18084">MDTPIPNPPTAFPEGPRMTAAEPNALSYLARRGVAAQWRGFLRALVETLDANLDAASRDALLRAIGARFGTLMPLPACAGLAELEARINEALATADWGWAEIALDPNDRSLMVTHCAAPAVATGADPSGGWVGAVLEGLYGSWFGAQPGAEPSLVPRCTGTKPGMITLRYGRG</sequence>
<dbReference type="Gene3D" id="3.30.70.2590">
    <property type="match status" value="1"/>
</dbReference>
<proteinExistence type="predicted"/>
<organism evidence="1 2">
    <name type="scientific">Belnapia rosea</name>
    <dbReference type="NCBI Taxonomy" id="938405"/>
    <lineage>
        <taxon>Bacteria</taxon>
        <taxon>Pseudomonadati</taxon>
        <taxon>Pseudomonadota</taxon>
        <taxon>Alphaproteobacteria</taxon>
        <taxon>Acetobacterales</taxon>
        <taxon>Roseomonadaceae</taxon>
        <taxon>Belnapia</taxon>
    </lineage>
</organism>
<dbReference type="EMBL" id="FMZX01000006">
    <property type="protein sequence ID" value="SDD28066.1"/>
    <property type="molecule type" value="Genomic_DNA"/>
</dbReference>
<dbReference type="Proteomes" id="UP000198925">
    <property type="component" value="Unassembled WGS sequence"/>
</dbReference>
<evidence type="ECO:0000313" key="2">
    <source>
        <dbReference type="Proteomes" id="UP000198925"/>
    </source>
</evidence>
<gene>
    <name evidence="1" type="ORF">SAMN04487779_100663</name>
</gene>
<name>A0A1G6THS6_9PROT</name>
<dbReference type="PRINTS" id="PR01442">
    <property type="entry name" value="CELLSNTHASED"/>
</dbReference>
<keyword evidence="2" id="KW-1185">Reference proteome</keyword>
<protein>
    <submittedName>
        <fullName evidence="1">Cellulose synthase subunit D</fullName>
    </submittedName>
</protein>
<dbReference type="InterPro" id="IPR022798">
    <property type="entry name" value="BcsD_bac"/>
</dbReference>
<dbReference type="GO" id="GO:0030244">
    <property type="term" value="P:cellulose biosynthetic process"/>
    <property type="evidence" value="ECO:0007669"/>
    <property type="project" value="InterPro"/>
</dbReference>
<accession>A0A1G6THS6</accession>
<dbReference type="InterPro" id="IPR038470">
    <property type="entry name" value="Cellsynth_D_sf"/>
</dbReference>
<evidence type="ECO:0000313" key="1">
    <source>
        <dbReference type="EMBL" id="SDD28066.1"/>
    </source>
</evidence>